<dbReference type="VEuPathDB" id="FungiDB:CNF00220"/>
<dbReference type="RefSeq" id="XP_571292.1">
    <property type="nucleotide sequence ID" value="XM_571292.1"/>
</dbReference>
<dbReference type="GeneID" id="3258313"/>
<evidence type="ECO:0000313" key="2">
    <source>
        <dbReference type="Proteomes" id="UP000002149"/>
    </source>
</evidence>
<accession>Q5KFX8</accession>
<sequence>MSQAFTTSEEPVFETLYPVAHLILHQLSLIAPLKTLTLSKYYYKHTIPTLYHTVTVCHKLFHSLSQHSTVEAWLRTAEALSRTRILLIRSMESAVVSTHFNISSCPDPIAALEWPVKNLFSNVKRLEYDWEVVNSQFLNRYSVCYTSQNVDNTLIRLLPSSFQETVAHVLFDGRARYHYVLDELRRIAECRPQMTTVIFHTPSNNQVPLRSAIMQLPFIWPYSRIRIIISLINAPYDTKCPRWEDEDLMSLVCGVWKSAVALDNVVYKAKTSASIALGPVVNKMEIYMSQAEEAEALFARLYSESPEPPRFMSRIENVTWNDFAEEYIDFVELSEDVLGIYGLLE</sequence>
<organism evidence="1 2">
    <name type="scientific">Cryptococcus deneoformans (strain JEC21 / ATCC MYA-565)</name>
    <name type="common">Cryptococcus neoformans var. neoformans serotype D</name>
    <dbReference type="NCBI Taxonomy" id="214684"/>
    <lineage>
        <taxon>Eukaryota</taxon>
        <taxon>Fungi</taxon>
        <taxon>Dikarya</taxon>
        <taxon>Basidiomycota</taxon>
        <taxon>Agaricomycotina</taxon>
        <taxon>Tremellomycetes</taxon>
        <taxon>Tremellales</taxon>
        <taxon>Cryptococcaceae</taxon>
        <taxon>Cryptococcus</taxon>
        <taxon>Cryptococcus neoformans species complex</taxon>
    </lineage>
</organism>
<dbReference type="Pfam" id="PF12586">
    <property type="entry name" value="DUF3760"/>
    <property type="match status" value="1"/>
</dbReference>
<dbReference type="Proteomes" id="UP000002149">
    <property type="component" value="Chromosome 6"/>
</dbReference>
<protein>
    <submittedName>
        <fullName evidence="1">Expressed protein</fullName>
    </submittedName>
</protein>
<dbReference type="PaxDb" id="214684-Q5KFX8"/>
<name>Q5KFX8_CRYD1</name>
<dbReference type="OrthoDB" id="10414481at2759"/>
<dbReference type="InParanoid" id="Q5KFX8"/>
<dbReference type="KEGG" id="cne:CNF00220"/>
<dbReference type="EMBL" id="AE017346">
    <property type="protein sequence ID" value="AAW43985.1"/>
    <property type="molecule type" value="Genomic_DNA"/>
</dbReference>
<dbReference type="AlphaFoldDB" id="Q5KFX8"/>
<gene>
    <name evidence="1" type="ordered locus">CNF00220</name>
</gene>
<dbReference type="InterPro" id="IPR022235">
    <property type="entry name" value="DUF3760"/>
</dbReference>
<dbReference type="HOGENOM" id="CLU_839428_0_0_1"/>
<keyword evidence="2" id="KW-1185">Reference proteome</keyword>
<proteinExistence type="predicted"/>
<evidence type="ECO:0000313" key="1">
    <source>
        <dbReference type="EMBL" id="AAW43985.1"/>
    </source>
</evidence>
<reference evidence="1 2" key="1">
    <citation type="journal article" date="2005" name="Science">
        <title>The genome of the basidiomycetous yeast and human pathogen Cryptococcus neoformans.</title>
        <authorList>
            <person name="Loftus B.J."/>
            <person name="Fung E."/>
            <person name="Roncaglia P."/>
            <person name="Rowley D."/>
            <person name="Amedeo P."/>
            <person name="Bruno D."/>
            <person name="Vamathevan J."/>
            <person name="Miranda M."/>
            <person name="Anderson I.J."/>
            <person name="Fraser J.A."/>
            <person name="Allen J.E."/>
            <person name="Bosdet I.E."/>
            <person name="Brent M.R."/>
            <person name="Chiu R."/>
            <person name="Doering T.L."/>
            <person name="Donlin M.J."/>
            <person name="D'Souza C.A."/>
            <person name="Fox D.S."/>
            <person name="Grinberg V."/>
            <person name="Fu J."/>
            <person name="Fukushima M."/>
            <person name="Haas B.J."/>
            <person name="Huang J.C."/>
            <person name="Janbon G."/>
            <person name="Jones S.J."/>
            <person name="Koo H.L."/>
            <person name="Krzywinski M.I."/>
            <person name="Kwon-Chung J.K."/>
            <person name="Lengeler K.B."/>
            <person name="Maiti R."/>
            <person name="Marra M.A."/>
            <person name="Marra R.E."/>
            <person name="Mathewson C.A."/>
            <person name="Mitchell T.G."/>
            <person name="Pertea M."/>
            <person name="Riggs F.R."/>
            <person name="Salzberg S.L."/>
            <person name="Schein J.E."/>
            <person name="Shvartsbeyn A."/>
            <person name="Shin H."/>
            <person name="Shumway M."/>
            <person name="Specht C.A."/>
            <person name="Suh B.B."/>
            <person name="Tenney A."/>
            <person name="Utterback T.R."/>
            <person name="Wickes B.L."/>
            <person name="Wortman J.R."/>
            <person name="Wye N.H."/>
            <person name="Kronstad J.W."/>
            <person name="Lodge J.K."/>
            <person name="Heitman J."/>
            <person name="Davis R.W."/>
            <person name="Fraser C.M."/>
            <person name="Hyman R.W."/>
        </authorList>
    </citation>
    <scope>NUCLEOTIDE SEQUENCE [LARGE SCALE GENOMIC DNA]</scope>
    <source>
        <strain evidence="2">JEC21 / ATCC MYA-565</strain>
    </source>
</reference>